<dbReference type="AlphaFoldDB" id="G4MSI9"/>
<dbReference type="Gene3D" id="1.20.5.1700">
    <property type="match status" value="1"/>
</dbReference>
<proteinExistence type="predicted"/>
<dbReference type="VEuPathDB" id="FungiDB:MGG_11206"/>
<name>G4MSI9_PYRO7</name>
<dbReference type="Proteomes" id="UP000009058">
    <property type="component" value="Chromosome 2"/>
</dbReference>
<dbReference type="InParanoid" id="G4MSI9"/>
<evidence type="ECO:0000256" key="1">
    <source>
        <dbReference type="SAM" id="Coils"/>
    </source>
</evidence>
<dbReference type="OrthoDB" id="2422440at2759"/>
<dbReference type="EMBL" id="CM001232">
    <property type="protein sequence ID" value="EHA54605.1"/>
    <property type="molecule type" value="Genomic_DNA"/>
</dbReference>
<keyword evidence="1" id="KW-0175">Coiled coil</keyword>
<organism evidence="3 4">
    <name type="scientific">Pyricularia oryzae (strain 70-15 / ATCC MYA-4617 / FGSC 8958)</name>
    <name type="common">Rice blast fungus</name>
    <name type="synonym">Magnaporthe oryzae</name>
    <dbReference type="NCBI Taxonomy" id="242507"/>
    <lineage>
        <taxon>Eukaryota</taxon>
        <taxon>Fungi</taxon>
        <taxon>Dikarya</taxon>
        <taxon>Ascomycota</taxon>
        <taxon>Pezizomycotina</taxon>
        <taxon>Sordariomycetes</taxon>
        <taxon>Sordariomycetidae</taxon>
        <taxon>Magnaporthales</taxon>
        <taxon>Pyriculariaceae</taxon>
        <taxon>Pyricularia</taxon>
    </lineage>
</organism>
<evidence type="ECO:0000313" key="3">
    <source>
        <dbReference type="EMBL" id="EHA54605.1"/>
    </source>
</evidence>
<evidence type="ECO:0000313" key="4">
    <source>
        <dbReference type="Proteomes" id="UP000009058"/>
    </source>
</evidence>
<dbReference type="RefSeq" id="XP_003714412.1">
    <property type="nucleotide sequence ID" value="XM_003714364.1"/>
</dbReference>
<dbReference type="KEGG" id="mgr:MGG_11206"/>
<feature type="compositionally biased region" description="Polar residues" evidence="2">
    <location>
        <begin position="20"/>
        <end position="32"/>
    </location>
</feature>
<reference key="2">
    <citation type="submission" date="2011-05" db="EMBL/GenBank/DDBJ databases">
        <title>The Genome Sequence of Magnaporthe oryzae 70-15.</title>
        <authorList>
            <consortium name="The Broad Institute Genome Sequencing Platform"/>
            <person name="Ma L.-J."/>
            <person name="Dead R."/>
            <person name="Young S.K."/>
            <person name="Zeng Q."/>
            <person name="Gargeya S."/>
            <person name="Fitzgerald M."/>
            <person name="Haas B."/>
            <person name="Abouelleil A."/>
            <person name="Alvarado L."/>
            <person name="Arachchi H.M."/>
            <person name="Berlin A."/>
            <person name="Brown A."/>
            <person name="Chapman S.B."/>
            <person name="Chen Z."/>
            <person name="Dunbar C."/>
            <person name="Freedman E."/>
            <person name="Gearin G."/>
            <person name="Gellesch M."/>
            <person name="Goldberg J."/>
            <person name="Griggs A."/>
            <person name="Gujja S."/>
            <person name="Heiman D."/>
            <person name="Howarth C."/>
            <person name="Larson L."/>
            <person name="Lui A."/>
            <person name="MacDonald P.J.P."/>
            <person name="Mehta T."/>
            <person name="Montmayeur A."/>
            <person name="Murphy C."/>
            <person name="Neiman D."/>
            <person name="Pearson M."/>
            <person name="Priest M."/>
            <person name="Roberts A."/>
            <person name="Saif S."/>
            <person name="Shea T."/>
            <person name="Shenoy N."/>
            <person name="Sisk P."/>
            <person name="Stolte C."/>
            <person name="Sykes S."/>
            <person name="Yandava C."/>
            <person name="Wortman J."/>
            <person name="Nusbaum C."/>
            <person name="Birren B."/>
        </authorList>
    </citation>
    <scope>NUCLEOTIDE SEQUENCE</scope>
    <source>
        <strain>70-15</strain>
    </source>
</reference>
<gene>
    <name evidence="3" type="ORF">MGG_11206</name>
</gene>
<protein>
    <submittedName>
        <fullName evidence="3">Uncharacterized protein</fullName>
    </submittedName>
</protein>
<dbReference type="HOGENOM" id="CLU_1788160_0_0_1"/>
<accession>G4MSI9</accession>
<evidence type="ECO:0000256" key="2">
    <source>
        <dbReference type="SAM" id="MobiDB-lite"/>
    </source>
</evidence>
<sequence>MVASVKALKDNGMVSKARRQSQVEAQGTDTGTSGVGSADERIRGDLRRELAKLKEDYSKLKTDSEKEIEDLKKQVSEKDKMIKKFEMFIDLCNQRVMVQRELLNDGNEGGSAAVNSSV</sequence>
<dbReference type="SMR" id="G4MSI9"/>
<feature type="region of interest" description="Disordered" evidence="2">
    <location>
        <begin position="1"/>
        <end position="41"/>
    </location>
</feature>
<feature type="coiled-coil region" evidence="1">
    <location>
        <begin position="43"/>
        <end position="81"/>
    </location>
</feature>
<dbReference type="STRING" id="242507.G4MSI9"/>
<reference evidence="3 4" key="1">
    <citation type="journal article" date="2005" name="Nature">
        <title>The genome sequence of the rice blast fungus Magnaporthe grisea.</title>
        <authorList>
            <person name="Dean R.A."/>
            <person name="Talbot N.J."/>
            <person name="Ebbole D.J."/>
            <person name="Farman M.L."/>
            <person name="Mitchell T.K."/>
            <person name="Orbach M.J."/>
            <person name="Thon M."/>
            <person name="Kulkarni R."/>
            <person name="Xu J.R."/>
            <person name="Pan H."/>
            <person name="Read N.D."/>
            <person name="Lee Y.H."/>
            <person name="Carbone I."/>
            <person name="Brown D."/>
            <person name="Oh Y.Y."/>
            <person name="Donofrio N."/>
            <person name="Jeong J.S."/>
            <person name="Soanes D.M."/>
            <person name="Djonovic S."/>
            <person name="Kolomiets E."/>
            <person name="Rehmeyer C."/>
            <person name="Li W."/>
            <person name="Harding M."/>
            <person name="Kim S."/>
            <person name="Lebrun M.H."/>
            <person name="Bohnert H."/>
            <person name="Coughlan S."/>
            <person name="Butler J."/>
            <person name="Calvo S."/>
            <person name="Ma L.J."/>
            <person name="Nicol R."/>
            <person name="Purcell S."/>
            <person name="Nusbaum C."/>
            <person name="Galagan J.E."/>
            <person name="Birren B.W."/>
        </authorList>
    </citation>
    <scope>NUCLEOTIDE SEQUENCE [LARGE SCALE GENOMIC DNA]</scope>
    <source>
        <strain evidence="4">70-15 / ATCC MYA-4617 / FGSC 8958</strain>
    </source>
</reference>
<dbReference type="GeneID" id="5051176"/>
<keyword evidence="4" id="KW-1185">Reference proteome</keyword>
<dbReference type="eggNOG" id="ENOG502QQV3">
    <property type="taxonomic scope" value="Eukaryota"/>
</dbReference>